<dbReference type="InterPro" id="IPR013655">
    <property type="entry name" value="PAS_fold_3"/>
</dbReference>
<evidence type="ECO:0000256" key="5">
    <source>
        <dbReference type="ARBA" id="ARBA00022777"/>
    </source>
</evidence>
<dbReference type="Pfam" id="PF08447">
    <property type="entry name" value="PAS_3"/>
    <property type="match status" value="2"/>
</dbReference>
<dbReference type="InterPro" id="IPR003594">
    <property type="entry name" value="HATPase_dom"/>
</dbReference>
<dbReference type="PANTHER" id="PTHR43304">
    <property type="entry name" value="PHYTOCHROME-LIKE PROTEIN CPH1"/>
    <property type="match status" value="1"/>
</dbReference>
<dbReference type="SMART" id="SM00086">
    <property type="entry name" value="PAC"/>
    <property type="match status" value="2"/>
</dbReference>
<keyword evidence="10" id="KW-1185">Reference proteome</keyword>
<dbReference type="PROSITE" id="PS50112">
    <property type="entry name" value="PAS"/>
    <property type="match status" value="2"/>
</dbReference>
<dbReference type="Gene3D" id="1.10.287.130">
    <property type="match status" value="1"/>
</dbReference>
<evidence type="ECO:0000256" key="2">
    <source>
        <dbReference type="ARBA" id="ARBA00012438"/>
    </source>
</evidence>
<dbReference type="RefSeq" id="WP_184806770.1">
    <property type="nucleotide sequence ID" value="NZ_JACIIZ010000017.1"/>
</dbReference>
<dbReference type="InterPro" id="IPR035965">
    <property type="entry name" value="PAS-like_dom_sf"/>
</dbReference>
<dbReference type="InterPro" id="IPR003661">
    <property type="entry name" value="HisK_dim/P_dom"/>
</dbReference>
<evidence type="ECO:0000256" key="1">
    <source>
        <dbReference type="ARBA" id="ARBA00000085"/>
    </source>
</evidence>
<dbReference type="Pfam" id="PF02518">
    <property type="entry name" value="HATPase_c"/>
    <property type="match status" value="1"/>
</dbReference>
<evidence type="ECO:0000313" key="9">
    <source>
        <dbReference type="EMBL" id="MBB6254400.1"/>
    </source>
</evidence>
<reference evidence="9 10" key="1">
    <citation type="submission" date="2020-08" db="EMBL/GenBank/DDBJ databases">
        <title>Genomic Encyclopedia of Type Strains, Phase IV (KMG-IV): sequencing the most valuable type-strain genomes for metagenomic binning, comparative biology and taxonomic classification.</title>
        <authorList>
            <person name="Goeker M."/>
        </authorList>
    </citation>
    <scope>NUCLEOTIDE SEQUENCE [LARGE SCALE GENOMIC DNA]</scope>
    <source>
        <strain evidence="9 10">DSM 22198</strain>
    </source>
</reference>
<name>A0A7X0EFX2_9PROT</name>
<proteinExistence type="predicted"/>
<evidence type="ECO:0000313" key="10">
    <source>
        <dbReference type="Proteomes" id="UP000539175"/>
    </source>
</evidence>
<feature type="domain" description="PAC" evidence="8">
    <location>
        <begin position="203"/>
        <end position="255"/>
    </location>
</feature>
<dbReference type="InterPro" id="IPR001610">
    <property type="entry name" value="PAC"/>
</dbReference>
<dbReference type="Proteomes" id="UP000539175">
    <property type="component" value="Unassembled WGS sequence"/>
</dbReference>
<evidence type="ECO:0000259" key="8">
    <source>
        <dbReference type="PROSITE" id="PS50113"/>
    </source>
</evidence>
<accession>A0A7X0EFX2</accession>
<feature type="domain" description="PAS" evidence="7">
    <location>
        <begin position="130"/>
        <end position="200"/>
    </location>
</feature>
<dbReference type="NCBIfam" id="TIGR00229">
    <property type="entry name" value="sensory_box"/>
    <property type="match status" value="2"/>
</dbReference>
<sequence length="498" mass="54552">MAHLINALPGLVWSADASGDMTFLSQPYLDYIGQSADAALAGGWLDAVHPEDVDGLLRARATALTQGLATEHEARLRRADGSYRWMLFLANPCHDAAGDLTGSAGVIIDVENRKGVRDALRSSEVALRESERQLQQIIDSIPGLTWRADAQGSITYWSQSFIDYADATLEDIIGYGFLDYIHPEDRDLVMKTWVSILQSGKPGESETRLRRADGQYRWFLWRVSPFFDSAGKLTQWFGINVDIENRKRAEEGLRQSQNELAHVTRMTTMGELAASIAHEVNQPLMAVVTNAGTCLRWLNAAEPNLDMARQAVERIVRDGHRAGDIITSLRKLVRKSAPQLDRLCLDQVVPVVLDLLQSELRRREVVAKAQFDDTVTIRGDSTQLQQVILNLIMNAVEAMAGTDAGSRRLTVRAQARGGEAIVSVTDTGPGLGTGDPDRLFDAFFSTKPEGLGMGLSICRSIIEAHGGRIWAANNGARGSVFSFALPLAEGNGTDVANR</sequence>
<dbReference type="SMART" id="SM00091">
    <property type="entry name" value="PAS"/>
    <property type="match status" value="2"/>
</dbReference>
<dbReference type="CDD" id="cd00130">
    <property type="entry name" value="PAS"/>
    <property type="match status" value="2"/>
</dbReference>
<dbReference type="PROSITE" id="PS50109">
    <property type="entry name" value="HIS_KIN"/>
    <property type="match status" value="1"/>
</dbReference>
<dbReference type="SMART" id="SM00388">
    <property type="entry name" value="HisKA"/>
    <property type="match status" value="1"/>
</dbReference>
<feature type="domain" description="PAS" evidence="7">
    <location>
        <begin position="1"/>
        <end position="67"/>
    </location>
</feature>
<evidence type="ECO:0000256" key="4">
    <source>
        <dbReference type="ARBA" id="ARBA00022679"/>
    </source>
</evidence>
<dbReference type="InterPro" id="IPR004358">
    <property type="entry name" value="Sig_transdc_His_kin-like_C"/>
</dbReference>
<dbReference type="InterPro" id="IPR052162">
    <property type="entry name" value="Sensor_kinase/Photoreceptor"/>
</dbReference>
<dbReference type="CDD" id="cd00082">
    <property type="entry name" value="HisKA"/>
    <property type="match status" value="1"/>
</dbReference>
<dbReference type="EMBL" id="JACIIZ010000017">
    <property type="protein sequence ID" value="MBB6254400.1"/>
    <property type="molecule type" value="Genomic_DNA"/>
</dbReference>
<dbReference type="InterPro" id="IPR036890">
    <property type="entry name" value="HATPase_C_sf"/>
</dbReference>
<dbReference type="SMART" id="SM00387">
    <property type="entry name" value="HATPase_c"/>
    <property type="match status" value="1"/>
</dbReference>
<dbReference type="FunFam" id="3.30.450.20:FF:000099">
    <property type="entry name" value="Sensory box sensor histidine kinase"/>
    <property type="match status" value="1"/>
</dbReference>
<feature type="domain" description="Histidine kinase" evidence="6">
    <location>
        <begin position="275"/>
        <end position="489"/>
    </location>
</feature>
<keyword evidence="4" id="KW-0808">Transferase</keyword>
<dbReference type="SUPFAM" id="SSF47384">
    <property type="entry name" value="Homodimeric domain of signal transducing histidine kinase"/>
    <property type="match status" value="1"/>
</dbReference>
<comment type="catalytic activity">
    <reaction evidence="1">
        <text>ATP + protein L-histidine = ADP + protein N-phospho-L-histidine.</text>
        <dbReference type="EC" id="2.7.13.3"/>
    </reaction>
</comment>
<evidence type="ECO:0000256" key="3">
    <source>
        <dbReference type="ARBA" id="ARBA00022553"/>
    </source>
</evidence>
<dbReference type="InterPro" id="IPR036097">
    <property type="entry name" value="HisK_dim/P_sf"/>
</dbReference>
<dbReference type="SUPFAM" id="SSF55785">
    <property type="entry name" value="PYP-like sensor domain (PAS domain)"/>
    <property type="match status" value="2"/>
</dbReference>
<evidence type="ECO:0000259" key="7">
    <source>
        <dbReference type="PROSITE" id="PS50112"/>
    </source>
</evidence>
<dbReference type="PANTHER" id="PTHR43304:SF1">
    <property type="entry name" value="PAC DOMAIN-CONTAINING PROTEIN"/>
    <property type="match status" value="1"/>
</dbReference>
<protein>
    <recommendedName>
        <fullName evidence="2">histidine kinase</fullName>
        <ecNumber evidence="2">2.7.13.3</ecNumber>
    </recommendedName>
</protein>
<gene>
    <name evidence="9" type="ORF">FHS74_004989</name>
</gene>
<dbReference type="AlphaFoldDB" id="A0A7X0EFX2"/>
<dbReference type="SUPFAM" id="SSF55874">
    <property type="entry name" value="ATPase domain of HSP90 chaperone/DNA topoisomerase II/histidine kinase"/>
    <property type="match status" value="1"/>
</dbReference>
<evidence type="ECO:0000259" key="6">
    <source>
        <dbReference type="PROSITE" id="PS50109"/>
    </source>
</evidence>
<dbReference type="InterPro" id="IPR000700">
    <property type="entry name" value="PAS-assoc_C"/>
</dbReference>
<dbReference type="Gene3D" id="3.30.450.20">
    <property type="entry name" value="PAS domain"/>
    <property type="match status" value="2"/>
</dbReference>
<dbReference type="GO" id="GO:0000155">
    <property type="term" value="F:phosphorelay sensor kinase activity"/>
    <property type="evidence" value="ECO:0007669"/>
    <property type="project" value="InterPro"/>
</dbReference>
<dbReference type="InterPro" id="IPR005467">
    <property type="entry name" value="His_kinase_dom"/>
</dbReference>
<dbReference type="Gene3D" id="3.30.565.10">
    <property type="entry name" value="Histidine kinase-like ATPase, C-terminal domain"/>
    <property type="match status" value="1"/>
</dbReference>
<dbReference type="InterPro" id="IPR000014">
    <property type="entry name" value="PAS"/>
</dbReference>
<dbReference type="Pfam" id="PF00512">
    <property type="entry name" value="HisKA"/>
    <property type="match status" value="1"/>
</dbReference>
<dbReference type="EC" id="2.7.13.3" evidence="2"/>
<keyword evidence="3" id="KW-0597">Phosphoprotein</keyword>
<feature type="domain" description="PAC" evidence="8">
    <location>
        <begin position="70"/>
        <end position="122"/>
    </location>
</feature>
<comment type="caution">
    <text evidence="9">The sequence shown here is derived from an EMBL/GenBank/DDBJ whole genome shotgun (WGS) entry which is preliminary data.</text>
</comment>
<dbReference type="PRINTS" id="PR00344">
    <property type="entry name" value="BCTRLSENSOR"/>
</dbReference>
<keyword evidence="5" id="KW-0418">Kinase</keyword>
<organism evidence="9 10">
    <name type="scientific">Nitrospirillum iridis</name>
    <dbReference type="NCBI Taxonomy" id="765888"/>
    <lineage>
        <taxon>Bacteria</taxon>
        <taxon>Pseudomonadati</taxon>
        <taxon>Pseudomonadota</taxon>
        <taxon>Alphaproteobacteria</taxon>
        <taxon>Rhodospirillales</taxon>
        <taxon>Azospirillaceae</taxon>
        <taxon>Nitrospirillum</taxon>
    </lineage>
</organism>
<dbReference type="PROSITE" id="PS50113">
    <property type="entry name" value="PAC"/>
    <property type="match status" value="2"/>
</dbReference>